<dbReference type="InterPro" id="IPR013785">
    <property type="entry name" value="Aldolase_TIM"/>
</dbReference>
<organism evidence="2">
    <name type="scientific">freshwater metagenome</name>
    <dbReference type="NCBI Taxonomy" id="449393"/>
    <lineage>
        <taxon>unclassified sequences</taxon>
        <taxon>metagenomes</taxon>
        <taxon>ecological metagenomes</taxon>
    </lineage>
</organism>
<evidence type="ECO:0000313" key="2">
    <source>
        <dbReference type="EMBL" id="CAB4927607.1"/>
    </source>
</evidence>
<accession>A0A6J7IB76</accession>
<dbReference type="EMBL" id="CAFBNE010000001">
    <property type="protein sequence ID" value="CAB4927607.1"/>
    <property type="molecule type" value="Genomic_DNA"/>
</dbReference>
<dbReference type="Pfam" id="PF02436">
    <property type="entry name" value="PYC_OADA"/>
    <property type="match status" value="1"/>
</dbReference>
<dbReference type="SUPFAM" id="SSF89000">
    <property type="entry name" value="post-HMGL domain-like"/>
    <property type="match status" value="1"/>
</dbReference>
<gene>
    <name evidence="2" type="ORF">UFOPK3772_00053</name>
</gene>
<dbReference type="InterPro" id="IPR003379">
    <property type="entry name" value="Carboxylase_cons_dom"/>
</dbReference>
<dbReference type="GO" id="GO:0005737">
    <property type="term" value="C:cytoplasm"/>
    <property type="evidence" value="ECO:0007669"/>
    <property type="project" value="TreeGrafter"/>
</dbReference>
<dbReference type="PROSITE" id="PS50991">
    <property type="entry name" value="PYR_CT"/>
    <property type="match status" value="1"/>
</dbReference>
<name>A0A6J7IB76_9ZZZZ</name>
<dbReference type="Gene3D" id="3.20.20.70">
    <property type="entry name" value="Aldolase class I"/>
    <property type="match status" value="1"/>
</dbReference>
<feature type="domain" description="Pyruvate carboxyltransferase" evidence="1">
    <location>
        <begin position="5"/>
        <end position="267"/>
    </location>
</feature>
<dbReference type="AlphaFoldDB" id="A0A6J7IB76"/>
<dbReference type="PANTHER" id="PTHR43778">
    <property type="entry name" value="PYRUVATE CARBOXYLASE"/>
    <property type="match status" value="1"/>
</dbReference>
<dbReference type="InterPro" id="IPR000891">
    <property type="entry name" value="PYR_CT"/>
</dbReference>
<dbReference type="PANTHER" id="PTHR43778:SF2">
    <property type="entry name" value="PYRUVATE CARBOXYLASE, MITOCHONDRIAL"/>
    <property type="match status" value="1"/>
</dbReference>
<evidence type="ECO:0000259" key="1">
    <source>
        <dbReference type="PROSITE" id="PS50991"/>
    </source>
</evidence>
<dbReference type="GO" id="GO:0004736">
    <property type="term" value="F:pyruvate carboxylase activity"/>
    <property type="evidence" value="ECO:0007669"/>
    <property type="project" value="TreeGrafter"/>
</dbReference>
<reference evidence="2" key="1">
    <citation type="submission" date="2020-05" db="EMBL/GenBank/DDBJ databases">
        <authorList>
            <person name="Chiriac C."/>
            <person name="Salcher M."/>
            <person name="Ghai R."/>
            <person name="Kavagutti S V."/>
        </authorList>
    </citation>
    <scope>NUCLEOTIDE SEQUENCE</scope>
</reference>
<dbReference type="GO" id="GO:0006094">
    <property type="term" value="P:gluconeogenesis"/>
    <property type="evidence" value="ECO:0007669"/>
    <property type="project" value="TreeGrafter"/>
</dbReference>
<proteinExistence type="predicted"/>
<dbReference type="SUPFAM" id="SSF51569">
    <property type="entry name" value="Aldolase"/>
    <property type="match status" value="1"/>
</dbReference>
<dbReference type="Pfam" id="PF00682">
    <property type="entry name" value="HMGL-like"/>
    <property type="match status" value="1"/>
</dbReference>
<sequence length="490" mass="53920">MTDHVEFIDTTMRDGQQSLWGMRMQGRHQLALADDIDRVGYSVVDMVVSNVFEAQVRFGKEDPWQNLDHVRAAMPNSKLRAGMRSFALVGFSKNPDSLVELWVRTLAKHGVGSYWLVDCLFDMAKMQWIADIVHDTGSDVVPCLMYANSPVHTDEYIANIVRQMASFKNVDSIMFADEAGVLRPEGARTLLPALVDAAGDVPLEMHCHNTTGLAPLNYLIAIEAGVRILHTASRPLANGPSLPSIEGMLDNLKHTGHSHQLRTAPLTRIAETLTYIAGMEDRPLGVPSEYREFTYKHQLPGGMTGTLLAQLSQYGMSDRLEEVLEEAAVVRTEVGYPPSATPFSQLIGIQAVLNVVTGERYKIVPDEMILYALGHLGTPAAPFDQDALDSILSSPRGKDFISWEQPQPSLKELRHEYGENLSDEELILRAVMPKEDVDAALGNGPANMEIAPPPGTRAAAIAKDIIERSTANFVQVQQPGLNMTLKRGCL</sequence>
<protein>
    <submittedName>
        <fullName evidence="2">Unannotated protein</fullName>
    </submittedName>
</protein>
<dbReference type="InterPro" id="IPR055268">
    <property type="entry name" value="PCB-like"/>
</dbReference>